<name>A0A3D9SKQ9_9ACTN</name>
<dbReference type="RefSeq" id="WP_116022138.1">
    <property type="nucleotide sequence ID" value="NZ_QTTT01000001.1"/>
</dbReference>
<sequence>MVTMAVRLGADYWHILGPVLVALALITWVVLTVRAARRRVKHPERVLGGAAHRGDVQGGIIHGDPVELDRYEEKQDRF</sequence>
<keyword evidence="1" id="KW-0812">Transmembrane</keyword>
<gene>
    <name evidence="2" type="ORF">DFJ69_1943</name>
</gene>
<dbReference type="EMBL" id="QTTT01000001">
    <property type="protein sequence ID" value="REE96506.1"/>
    <property type="molecule type" value="Genomic_DNA"/>
</dbReference>
<evidence type="ECO:0000313" key="3">
    <source>
        <dbReference type="Proteomes" id="UP000256661"/>
    </source>
</evidence>
<reference evidence="2 3" key="1">
    <citation type="submission" date="2018-08" db="EMBL/GenBank/DDBJ databases">
        <title>Sequencing the genomes of 1000 actinobacteria strains.</title>
        <authorList>
            <person name="Klenk H.-P."/>
        </authorList>
    </citation>
    <scope>NUCLEOTIDE SEQUENCE [LARGE SCALE GENOMIC DNA]</scope>
    <source>
        <strain evidence="2 3">DSM 43927</strain>
    </source>
</reference>
<feature type="transmembrane region" description="Helical" evidence="1">
    <location>
        <begin position="12"/>
        <end position="31"/>
    </location>
</feature>
<dbReference type="Proteomes" id="UP000256661">
    <property type="component" value="Unassembled WGS sequence"/>
</dbReference>
<organism evidence="2 3">
    <name type="scientific">Thermomonospora umbrina</name>
    <dbReference type="NCBI Taxonomy" id="111806"/>
    <lineage>
        <taxon>Bacteria</taxon>
        <taxon>Bacillati</taxon>
        <taxon>Actinomycetota</taxon>
        <taxon>Actinomycetes</taxon>
        <taxon>Streptosporangiales</taxon>
        <taxon>Thermomonosporaceae</taxon>
        <taxon>Thermomonospora</taxon>
    </lineage>
</organism>
<dbReference type="AlphaFoldDB" id="A0A3D9SKQ9"/>
<comment type="caution">
    <text evidence="2">The sequence shown here is derived from an EMBL/GenBank/DDBJ whole genome shotgun (WGS) entry which is preliminary data.</text>
</comment>
<evidence type="ECO:0000256" key="1">
    <source>
        <dbReference type="SAM" id="Phobius"/>
    </source>
</evidence>
<protein>
    <submittedName>
        <fullName evidence="2">Uncharacterized protein</fullName>
    </submittedName>
</protein>
<accession>A0A3D9SKQ9</accession>
<dbReference type="OrthoDB" id="3483722at2"/>
<keyword evidence="1" id="KW-0472">Membrane</keyword>
<proteinExistence type="predicted"/>
<evidence type="ECO:0000313" key="2">
    <source>
        <dbReference type="EMBL" id="REE96506.1"/>
    </source>
</evidence>
<keyword evidence="1" id="KW-1133">Transmembrane helix</keyword>
<keyword evidence="3" id="KW-1185">Reference proteome</keyword>